<dbReference type="OrthoDB" id="6194521at2"/>
<dbReference type="PROSITE" id="PS51154">
    <property type="entry name" value="MACRO"/>
    <property type="match status" value="1"/>
</dbReference>
<dbReference type="InterPro" id="IPR043472">
    <property type="entry name" value="Macro_dom-like"/>
</dbReference>
<name>A0A292YAW1_9BACT</name>
<dbReference type="Gene3D" id="3.40.220.10">
    <property type="entry name" value="Leucine Aminopeptidase, subunit E, domain 1"/>
    <property type="match status" value="1"/>
</dbReference>
<dbReference type="Pfam" id="PF01661">
    <property type="entry name" value="Macro"/>
    <property type="match status" value="1"/>
</dbReference>
<dbReference type="SUPFAM" id="SSF52949">
    <property type="entry name" value="Macro domain-like"/>
    <property type="match status" value="1"/>
</dbReference>
<gene>
    <name evidence="2" type="ORF">LNAT_P1387</name>
</gene>
<keyword evidence="3" id="KW-1185">Reference proteome</keyword>
<organism evidence="2 3">
    <name type="scientific">Lebetimonas natsushimae</name>
    <dbReference type="NCBI Taxonomy" id="1936991"/>
    <lineage>
        <taxon>Bacteria</taxon>
        <taxon>Pseudomonadati</taxon>
        <taxon>Campylobacterota</taxon>
        <taxon>Epsilonproteobacteria</taxon>
        <taxon>Nautiliales</taxon>
        <taxon>Nautiliaceae</taxon>
        <taxon>Lebetimonas</taxon>
    </lineage>
</organism>
<dbReference type="InterPro" id="IPR002589">
    <property type="entry name" value="Macro_dom"/>
</dbReference>
<reference evidence="2 3" key="1">
    <citation type="journal article" date="2017" name="Syst. Appl. Microbiol.">
        <title>Lebetimonas natsushimae sp. nov., a novel strictly anaerobic, moderately thermophilic chemoautotroph isolated from a deep-sea hydrothermal vent polychaete nest in the Mid-Okinawa Trough.</title>
        <authorList>
            <person name="Nagata R."/>
            <person name="Takaki Y."/>
            <person name="Tame A."/>
            <person name="Nunoura T."/>
            <person name="Muto H."/>
            <person name="Mino S."/>
            <person name="Sawayama S."/>
            <person name="Takai K."/>
            <person name="Nakagawa S."/>
        </authorList>
    </citation>
    <scope>NUCLEOTIDE SEQUENCE [LARGE SCALE GENOMIC DNA]</scope>
    <source>
        <strain evidence="2 3">HS1857</strain>
    </source>
</reference>
<proteinExistence type="predicted"/>
<dbReference type="AlphaFoldDB" id="A0A292YAW1"/>
<feature type="domain" description="Macro" evidence="1">
    <location>
        <begin position="1"/>
        <end position="149"/>
    </location>
</feature>
<comment type="caution">
    <text evidence="2">The sequence shown here is derived from an EMBL/GenBank/DDBJ whole genome shotgun (WGS) entry which is preliminary data.</text>
</comment>
<evidence type="ECO:0000259" key="1">
    <source>
        <dbReference type="PROSITE" id="PS51154"/>
    </source>
</evidence>
<dbReference type="SMART" id="SM00506">
    <property type="entry name" value="A1pp"/>
    <property type="match status" value="1"/>
</dbReference>
<protein>
    <recommendedName>
        <fullName evidence="1">Macro domain-containing protein</fullName>
    </recommendedName>
</protein>
<sequence>MVEIIKGDIRDFEGDYVVNPSNTILQLGSGVSGVLRQMCPPLQDEMNKYIEKHGFLDPGDIAITVYPCMEYKYVIHAAVMDYRKGAVQIMPDYERIEKICKNIINSVKAGLVISPLLGTGVGGLDKGKVLEIMKTYFQKSSANFKIIIR</sequence>
<dbReference type="Proteomes" id="UP000217944">
    <property type="component" value="Unassembled WGS sequence"/>
</dbReference>
<accession>A0A292YAW1</accession>
<dbReference type="RefSeq" id="WP_096259832.1">
    <property type="nucleotide sequence ID" value="NZ_BDME01000006.1"/>
</dbReference>
<evidence type="ECO:0000313" key="3">
    <source>
        <dbReference type="Proteomes" id="UP000217944"/>
    </source>
</evidence>
<evidence type="ECO:0000313" key="2">
    <source>
        <dbReference type="EMBL" id="GAX88092.1"/>
    </source>
</evidence>
<dbReference type="EMBL" id="BDME01000006">
    <property type="protein sequence ID" value="GAX88092.1"/>
    <property type="molecule type" value="Genomic_DNA"/>
</dbReference>